<dbReference type="AlphaFoldDB" id="A0A0C9YK87"/>
<reference evidence="2 3" key="1">
    <citation type="submission" date="2014-04" db="EMBL/GenBank/DDBJ databases">
        <authorList>
            <consortium name="DOE Joint Genome Institute"/>
            <person name="Kuo A."/>
            <person name="Kohler A."/>
            <person name="Costa M.D."/>
            <person name="Nagy L.G."/>
            <person name="Floudas D."/>
            <person name="Copeland A."/>
            <person name="Barry K.W."/>
            <person name="Cichocki N."/>
            <person name="Veneault-Fourrey C."/>
            <person name="LaButti K."/>
            <person name="Lindquist E.A."/>
            <person name="Lipzen A."/>
            <person name="Lundell T."/>
            <person name="Morin E."/>
            <person name="Murat C."/>
            <person name="Sun H."/>
            <person name="Tunlid A."/>
            <person name="Henrissat B."/>
            <person name="Grigoriev I.V."/>
            <person name="Hibbett D.S."/>
            <person name="Martin F."/>
            <person name="Nordberg H.P."/>
            <person name="Cantor M.N."/>
            <person name="Hua S.X."/>
        </authorList>
    </citation>
    <scope>NUCLEOTIDE SEQUENCE [LARGE SCALE GENOMIC DNA]</scope>
    <source>
        <strain evidence="2 3">441</strain>
    </source>
</reference>
<keyword evidence="3" id="KW-1185">Reference proteome</keyword>
<dbReference type="HOGENOM" id="CLU_033666_15_1_1"/>
<dbReference type="Proteomes" id="UP000054018">
    <property type="component" value="Unassembled WGS sequence"/>
</dbReference>
<gene>
    <name evidence="2" type="ORF">PISMIDRAFT_37797</name>
</gene>
<feature type="non-terminal residue" evidence="2">
    <location>
        <position position="1"/>
    </location>
</feature>
<proteinExistence type="predicted"/>
<dbReference type="InterPro" id="IPR036397">
    <property type="entry name" value="RNaseH_sf"/>
</dbReference>
<organism evidence="2 3">
    <name type="scientific">Pisolithus microcarpus 441</name>
    <dbReference type="NCBI Taxonomy" id="765257"/>
    <lineage>
        <taxon>Eukaryota</taxon>
        <taxon>Fungi</taxon>
        <taxon>Dikarya</taxon>
        <taxon>Basidiomycota</taxon>
        <taxon>Agaricomycotina</taxon>
        <taxon>Agaricomycetes</taxon>
        <taxon>Agaricomycetidae</taxon>
        <taxon>Boletales</taxon>
        <taxon>Sclerodermatineae</taxon>
        <taxon>Pisolithaceae</taxon>
        <taxon>Pisolithus</taxon>
    </lineage>
</organism>
<dbReference type="OrthoDB" id="2627190at2759"/>
<evidence type="ECO:0000313" key="2">
    <source>
        <dbReference type="EMBL" id="KIK25385.1"/>
    </source>
</evidence>
<evidence type="ECO:0000256" key="1">
    <source>
        <dbReference type="SAM" id="MobiDB-lite"/>
    </source>
</evidence>
<feature type="non-terminal residue" evidence="2">
    <location>
        <position position="70"/>
    </location>
</feature>
<protein>
    <submittedName>
        <fullName evidence="2">Uncharacterized protein</fullName>
    </submittedName>
</protein>
<sequence>KREGEGLIPREIKGTVKFGGGLLMVWGCIGWNGILREGLLQSMEESAIPADEIIFQQDNDPKHTSKRAKK</sequence>
<feature type="region of interest" description="Disordered" evidence="1">
    <location>
        <begin position="51"/>
        <end position="70"/>
    </location>
</feature>
<name>A0A0C9YK87_9AGAM</name>
<accession>A0A0C9YK87</accession>
<dbReference type="EMBL" id="KN833708">
    <property type="protein sequence ID" value="KIK25385.1"/>
    <property type="molecule type" value="Genomic_DNA"/>
</dbReference>
<dbReference type="Gene3D" id="3.30.420.10">
    <property type="entry name" value="Ribonuclease H-like superfamily/Ribonuclease H"/>
    <property type="match status" value="1"/>
</dbReference>
<evidence type="ECO:0000313" key="3">
    <source>
        <dbReference type="Proteomes" id="UP000054018"/>
    </source>
</evidence>
<dbReference type="STRING" id="765257.A0A0C9YK87"/>
<reference evidence="3" key="2">
    <citation type="submission" date="2015-01" db="EMBL/GenBank/DDBJ databases">
        <title>Evolutionary Origins and Diversification of the Mycorrhizal Mutualists.</title>
        <authorList>
            <consortium name="DOE Joint Genome Institute"/>
            <consortium name="Mycorrhizal Genomics Consortium"/>
            <person name="Kohler A."/>
            <person name="Kuo A."/>
            <person name="Nagy L.G."/>
            <person name="Floudas D."/>
            <person name="Copeland A."/>
            <person name="Barry K.W."/>
            <person name="Cichocki N."/>
            <person name="Veneault-Fourrey C."/>
            <person name="LaButti K."/>
            <person name="Lindquist E.A."/>
            <person name="Lipzen A."/>
            <person name="Lundell T."/>
            <person name="Morin E."/>
            <person name="Murat C."/>
            <person name="Riley R."/>
            <person name="Ohm R."/>
            <person name="Sun H."/>
            <person name="Tunlid A."/>
            <person name="Henrissat B."/>
            <person name="Grigoriev I.V."/>
            <person name="Hibbett D.S."/>
            <person name="Martin F."/>
        </authorList>
    </citation>
    <scope>NUCLEOTIDE SEQUENCE [LARGE SCALE GENOMIC DNA]</scope>
    <source>
        <strain evidence="3">441</strain>
    </source>
</reference>
<dbReference type="GO" id="GO:0003676">
    <property type="term" value="F:nucleic acid binding"/>
    <property type="evidence" value="ECO:0007669"/>
    <property type="project" value="InterPro"/>
</dbReference>